<keyword evidence="1" id="KW-0732">Signal</keyword>
<evidence type="ECO:0000313" key="2">
    <source>
        <dbReference type="EMBL" id="EMF55288.1"/>
    </source>
</evidence>
<protein>
    <recommendedName>
        <fullName evidence="4">Lipoprotein</fullName>
    </recommendedName>
</protein>
<dbReference type="AlphaFoldDB" id="M3F1C3"/>
<evidence type="ECO:0008006" key="4">
    <source>
        <dbReference type="Google" id="ProtNLM"/>
    </source>
</evidence>
<evidence type="ECO:0000313" key="3">
    <source>
        <dbReference type="Proteomes" id="UP000030760"/>
    </source>
</evidence>
<dbReference type="Proteomes" id="UP000030760">
    <property type="component" value="Unassembled WGS sequence"/>
</dbReference>
<feature type="chain" id="PRO_5038979465" description="Lipoprotein" evidence="1">
    <location>
        <begin position="21"/>
        <end position="81"/>
    </location>
</feature>
<feature type="signal peptide" evidence="1">
    <location>
        <begin position="1"/>
        <end position="20"/>
    </location>
</feature>
<accession>M3F1C3</accession>
<organism evidence="2 3">
    <name type="scientific">Streptomyces bottropensis ATCC 25435</name>
    <dbReference type="NCBI Taxonomy" id="1054862"/>
    <lineage>
        <taxon>Bacteria</taxon>
        <taxon>Bacillati</taxon>
        <taxon>Actinomycetota</taxon>
        <taxon>Actinomycetes</taxon>
        <taxon>Kitasatosporales</taxon>
        <taxon>Streptomycetaceae</taxon>
        <taxon>Streptomyces</taxon>
    </lineage>
</organism>
<name>M3F1C3_9ACTN</name>
<dbReference type="EMBL" id="KB405067">
    <property type="protein sequence ID" value="EMF55288.1"/>
    <property type="molecule type" value="Genomic_DNA"/>
</dbReference>
<sequence length="81" mass="8344">MNAGVNALALIACIAATPCAGGNDASPFITNVENPQNTPATIAVPSSPSTVSTKYGPSIMSAPTSIPRIPKILPRTHRHHK</sequence>
<gene>
    <name evidence="2" type="ORF">SBD_2602</name>
</gene>
<proteinExistence type="predicted"/>
<evidence type="ECO:0000256" key="1">
    <source>
        <dbReference type="SAM" id="SignalP"/>
    </source>
</evidence>
<reference evidence="3" key="1">
    <citation type="journal article" date="2013" name="Genome Announc.">
        <title>Draft Genome Sequence of Streptomyces bottropensis ATCC 25435, a Bottromycin-Producing Actinomycete.</title>
        <authorList>
            <person name="Zhang H."/>
            <person name="Zhou W."/>
            <person name="Zhuang Y."/>
            <person name="Liang X."/>
            <person name="Liu T."/>
        </authorList>
    </citation>
    <scope>NUCLEOTIDE SEQUENCE [LARGE SCALE GENOMIC DNA]</scope>
    <source>
        <strain evidence="3">ATCC 25435</strain>
    </source>
</reference>